<keyword evidence="3" id="KW-1185">Reference proteome</keyword>
<dbReference type="EMBL" id="SDMK01000002">
    <property type="protein sequence ID" value="RXS95637.1"/>
    <property type="molecule type" value="Genomic_DNA"/>
</dbReference>
<accession>A0A4Q1SES5</accession>
<dbReference type="Proteomes" id="UP000290253">
    <property type="component" value="Unassembled WGS sequence"/>
</dbReference>
<dbReference type="Gene3D" id="2.40.10.220">
    <property type="entry name" value="predicted glycosyltransferase like domains"/>
    <property type="match status" value="1"/>
</dbReference>
<evidence type="ECO:0000259" key="1">
    <source>
        <dbReference type="Pfam" id="PF07238"/>
    </source>
</evidence>
<proteinExistence type="predicted"/>
<dbReference type="OrthoDB" id="122570at2"/>
<reference evidence="2 3" key="1">
    <citation type="journal article" date="2016" name="Int. J. Syst. Evol. Microbiol.">
        <title>Acidipila dinghuensis sp. nov., an acidobacterium isolated from forest soil.</title>
        <authorList>
            <person name="Jiang Y.W."/>
            <person name="Wang J."/>
            <person name="Chen M.H."/>
            <person name="Lv Y.Y."/>
            <person name="Qiu L.H."/>
        </authorList>
    </citation>
    <scope>NUCLEOTIDE SEQUENCE [LARGE SCALE GENOMIC DNA]</scope>
    <source>
        <strain evidence="2 3">DHOF10</strain>
    </source>
</reference>
<gene>
    <name evidence="2" type="ORF">ESZ00_13845</name>
</gene>
<dbReference type="GO" id="GO:0035438">
    <property type="term" value="F:cyclic-di-GMP binding"/>
    <property type="evidence" value="ECO:0007669"/>
    <property type="project" value="InterPro"/>
</dbReference>
<name>A0A4Q1SES5_9BACT</name>
<comment type="caution">
    <text evidence="2">The sequence shown here is derived from an EMBL/GenBank/DDBJ whole genome shotgun (WGS) entry which is preliminary data.</text>
</comment>
<feature type="domain" description="PilZ" evidence="1">
    <location>
        <begin position="32"/>
        <end position="113"/>
    </location>
</feature>
<dbReference type="SUPFAM" id="SSF141371">
    <property type="entry name" value="PilZ domain-like"/>
    <property type="match status" value="1"/>
</dbReference>
<organism evidence="2 3">
    <name type="scientific">Silvibacterium dinghuense</name>
    <dbReference type="NCBI Taxonomy" id="1560006"/>
    <lineage>
        <taxon>Bacteria</taxon>
        <taxon>Pseudomonadati</taxon>
        <taxon>Acidobacteriota</taxon>
        <taxon>Terriglobia</taxon>
        <taxon>Terriglobales</taxon>
        <taxon>Acidobacteriaceae</taxon>
        <taxon>Silvibacterium</taxon>
    </lineage>
</organism>
<dbReference type="Pfam" id="PF07238">
    <property type="entry name" value="PilZ"/>
    <property type="match status" value="1"/>
</dbReference>
<evidence type="ECO:0000313" key="3">
    <source>
        <dbReference type="Proteomes" id="UP000290253"/>
    </source>
</evidence>
<dbReference type="AlphaFoldDB" id="A0A4Q1SES5"/>
<evidence type="ECO:0000313" key="2">
    <source>
        <dbReference type="EMBL" id="RXS95637.1"/>
    </source>
</evidence>
<protein>
    <submittedName>
        <fullName evidence="2">PilZ domain-containing protein</fullName>
    </submittedName>
</protein>
<sequence>MMYLPEFRVGLQHPIADVAGANGVVPEELRSRGAVRFPICLPIHVIVGVECYEGYTKDISASGILFQISELLSPGDAVEFFVEIPEGIIGNKQSAAVHCAGRVVRSYREQTSAYAAAVIDHYSFQ</sequence>
<dbReference type="InterPro" id="IPR009875">
    <property type="entry name" value="PilZ_domain"/>
</dbReference>